<accession>A0ABT0SVA9</accession>
<sequence>MSTNDKTELATAIGPACTITITPTAHGISVRTDIDPQEIEQNGGLKATQALTQVGLRAMQQVLDEYEQEAKKRETLH</sequence>
<dbReference type="Proteomes" id="UP001165308">
    <property type="component" value="Unassembled WGS sequence"/>
</dbReference>
<comment type="caution">
    <text evidence="1">The sequence shown here is derived from an EMBL/GenBank/DDBJ whole genome shotgun (WGS) entry which is preliminary data.</text>
</comment>
<dbReference type="RefSeq" id="WP_250084428.1">
    <property type="nucleotide sequence ID" value="NZ_JAMJPJ010000059.1"/>
</dbReference>
<proteinExistence type="predicted"/>
<organism evidence="1 2">
    <name type="scientific">Halomonas llamarensis</name>
    <dbReference type="NCBI Taxonomy" id="2945104"/>
    <lineage>
        <taxon>Bacteria</taxon>
        <taxon>Pseudomonadati</taxon>
        <taxon>Pseudomonadota</taxon>
        <taxon>Gammaproteobacteria</taxon>
        <taxon>Oceanospirillales</taxon>
        <taxon>Halomonadaceae</taxon>
        <taxon>Halomonas</taxon>
    </lineage>
</organism>
<protein>
    <submittedName>
        <fullName evidence="1">Uncharacterized protein</fullName>
    </submittedName>
</protein>
<dbReference type="EMBL" id="JAMJPJ010000059">
    <property type="protein sequence ID" value="MCL7931727.1"/>
    <property type="molecule type" value="Genomic_DNA"/>
</dbReference>
<gene>
    <name evidence="1" type="ORF">M8006_17380</name>
</gene>
<evidence type="ECO:0000313" key="2">
    <source>
        <dbReference type="Proteomes" id="UP001165308"/>
    </source>
</evidence>
<reference evidence="1" key="1">
    <citation type="submission" date="2022-05" db="EMBL/GenBank/DDBJ databases">
        <title>Halomonas geminus sp. nov. and Halomonas llamarensis sp. nov. isolated from high-altitude salars of the Atacama Desert.</title>
        <authorList>
            <person name="Hintersatz C."/>
            <person name="Rojas L.A."/>
            <person name="Wei T.-S."/>
            <person name="Kutschke S."/>
            <person name="Lehmann F."/>
            <person name="Jain R."/>
            <person name="Pollmann K."/>
        </authorList>
    </citation>
    <scope>NUCLEOTIDE SEQUENCE</scope>
    <source>
        <strain evidence="1">ATCHA</strain>
    </source>
</reference>
<name>A0ABT0SVA9_9GAMM</name>
<keyword evidence="2" id="KW-1185">Reference proteome</keyword>
<evidence type="ECO:0000313" key="1">
    <source>
        <dbReference type="EMBL" id="MCL7931727.1"/>
    </source>
</evidence>